<evidence type="ECO:0008006" key="3">
    <source>
        <dbReference type="Google" id="ProtNLM"/>
    </source>
</evidence>
<organism evidence="1 2">
    <name type="scientific">Ectopseudomonas alcaliphila</name>
    <dbReference type="NCBI Taxonomy" id="101564"/>
    <lineage>
        <taxon>Bacteria</taxon>
        <taxon>Pseudomonadati</taxon>
        <taxon>Pseudomonadota</taxon>
        <taxon>Gammaproteobacteria</taxon>
        <taxon>Pseudomonadales</taxon>
        <taxon>Pseudomonadaceae</taxon>
        <taxon>Ectopseudomonas</taxon>
    </lineage>
</organism>
<sequence length="161" mass="17352">MCEKLGGVEPDERAKIKNKCRVLAKIARAAVVKFAICFSTASLGFYPMTKLIKKSAVIVLLATLAGCSTNQPASDFNNAKQKSTNTKMLLSKLEAGGYSCAKSGMKENEAQYFSEKNLEAQKYTCSKSKNGLLCVDYLFIDVFSVNDEVVGGSGQVAPQCP</sequence>
<name>A0ABU4Q2E9_9GAMM</name>
<protein>
    <recommendedName>
        <fullName evidence="3">Lipoprotein</fullName>
    </recommendedName>
</protein>
<evidence type="ECO:0000313" key="2">
    <source>
        <dbReference type="Proteomes" id="UP001278050"/>
    </source>
</evidence>
<evidence type="ECO:0000313" key="1">
    <source>
        <dbReference type="EMBL" id="MDX5994362.1"/>
    </source>
</evidence>
<dbReference type="Proteomes" id="UP001278050">
    <property type="component" value="Unassembled WGS sequence"/>
</dbReference>
<accession>A0ABU4Q2E9</accession>
<gene>
    <name evidence="1" type="ORF">SIM71_20070</name>
</gene>
<dbReference type="RefSeq" id="WP_139203081.1">
    <property type="nucleotide sequence ID" value="NZ_CBCSET010000002.1"/>
</dbReference>
<keyword evidence="2" id="KW-1185">Reference proteome</keyword>
<reference evidence="1 2" key="1">
    <citation type="submission" date="2023-11" db="EMBL/GenBank/DDBJ databases">
        <title>MicrobeMod: A computational toolkit for identifying prokaryotic methylation and restriction-modification with nanopore sequencing.</title>
        <authorList>
            <person name="Crits-Christoph A."/>
            <person name="Kang S.C."/>
            <person name="Lee H."/>
            <person name="Ostrov N."/>
        </authorList>
    </citation>
    <scope>NUCLEOTIDE SEQUENCE [LARGE SCALE GENOMIC DNA]</scope>
    <source>
        <strain evidence="1 2">ATCC BAA-571</strain>
    </source>
</reference>
<comment type="caution">
    <text evidence="1">The sequence shown here is derived from an EMBL/GenBank/DDBJ whole genome shotgun (WGS) entry which is preliminary data.</text>
</comment>
<proteinExistence type="predicted"/>
<dbReference type="EMBL" id="JAWXXP010000001">
    <property type="protein sequence ID" value="MDX5994362.1"/>
    <property type="molecule type" value="Genomic_DNA"/>
</dbReference>